<reference evidence="8 9" key="1">
    <citation type="journal article" date="2024" name="Chem. Sci.">
        <title>Discovery of megapolipeptins by genome mining of a Burkholderiales bacteria collection.</title>
        <authorList>
            <person name="Paulo B.S."/>
            <person name="Recchia M.J.J."/>
            <person name="Lee S."/>
            <person name="Fergusson C.H."/>
            <person name="Romanowski S.B."/>
            <person name="Hernandez A."/>
            <person name="Krull N."/>
            <person name="Liu D.Y."/>
            <person name="Cavanagh H."/>
            <person name="Bos A."/>
            <person name="Gray C.A."/>
            <person name="Murphy B.T."/>
            <person name="Linington R.G."/>
            <person name="Eustaquio A.S."/>
        </authorList>
    </citation>
    <scope>NUCLEOTIDE SEQUENCE [LARGE SCALE GENOMIC DNA]</scope>
    <source>
        <strain evidence="8 9">RL21-008-BIB-A</strain>
    </source>
</reference>
<dbReference type="SMART" id="SM00283">
    <property type="entry name" value="MA"/>
    <property type="match status" value="1"/>
</dbReference>
<dbReference type="InterPro" id="IPR004090">
    <property type="entry name" value="Chemotax_Me-accpt_rcpt"/>
</dbReference>
<name>A0ABW9A7J9_9BURK</name>
<dbReference type="RefSeq" id="WP_408156083.1">
    <property type="nucleotide sequence ID" value="NZ_JAQQFM010000003.1"/>
</dbReference>
<dbReference type="CDD" id="cd11386">
    <property type="entry name" value="MCP_signal"/>
    <property type="match status" value="1"/>
</dbReference>
<keyword evidence="6" id="KW-0472">Membrane</keyword>
<feature type="transmembrane region" description="Helical" evidence="6">
    <location>
        <begin position="187"/>
        <end position="208"/>
    </location>
</feature>
<dbReference type="Pfam" id="PF00015">
    <property type="entry name" value="MCPsignal"/>
    <property type="match status" value="1"/>
</dbReference>
<feature type="region of interest" description="Disordered" evidence="5">
    <location>
        <begin position="524"/>
        <end position="546"/>
    </location>
</feature>
<evidence type="ECO:0000313" key="9">
    <source>
        <dbReference type="Proteomes" id="UP001629246"/>
    </source>
</evidence>
<evidence type="ECO:0000256" key="3">
    <source>
        <dbReference type="PROSITE-ProRule" id="PRU00284"/>
    </source>
</evidence>
<comment type="similarity">
    <text evidence="2">Belongs to the methyl-accepting chemotaxis (MCP) protein family.</text>
</comment>
<evidence type="ECO:0000256" key="2">
    <source>
        <dbReference type="ARBA" id="ARBA00029447"/>
    </source>
</evidence>
<evidence type="ECO:0000256" key="4">
    <source>
        <dbReference type="SAM" id="Coils"/>
    </source>
</evidence>
<keyword evidence="6" id="KW-1133">Transmembrane helix</keyword>
<dbReference type="SUPFAM" id="SSF58104">
    <property type="entry name" value="Methyl-accepting chemotaxis protein (MCP) signaling domain"/>
    <property type="match status" value="1"/>
</dbReference>
<dbReference type="PRINTS" id="PR00260">
    <property type="entry name" value="CHEMTRNSDUCR"/>
</dbReference>
<feature type="coiled-coil region" evidence="4">
    <location>
        <begin position="79"/>
        <end position="106"/>
    </location>
</feature>
<keyword evidence="3" id="KW-0807">Transducer</keyword>
<organism evidence="8 9">
    <name type="scientific">Herbaspirillum lusitanum</name>
    <dbReference type="NCBI Taxonomy" id="213312"/>
    <lineage>
        <taxon>Bacteria</taxon>
        <taxon>Pseudomonadati</taxon>
        <taxon>Pseudomonadota</taxon>
        <taxon>Betaproteobacteria</taxon>
        <taxon>Burkholderiales</taxon>
        <taxon>Oxalobacteraceae</taxon>
        <taxon>Herbaspirillum</taxon>
    </lineage>
</organism>
<dbReference type="EMBL" id="JAQQFM010000003">
    <property type="protein sequence ID" value="MFL9923940.1"/>
    <property type="molecule type" value="Genomic_DNA"/>
</dbReference>
<evidence type="ECO:0000256" key="1">
    <source>
        <dbReference type="ARBA" id="ARBA00022481"/>
    </source>
</evidence>
<dbReference type="Gene3D" id="1.10.287.950">
    <property type="entry name" value="Methyl-accepting chemotaxis protein"/>
    <property type="match status" value="1"/>
</dbReference>
<evidence type="ECO:0000313" key="8">
    <source>
        <dbReference type="EMBL" id="MFL9923940.1"/>
    </source>
</evidence>
<dbReference type="PANTHER" id="PTHR43531:SF14">
    <property type="entry name" value="METHYL-ACCEPTING CHEMOTAXIS PROTEIN I-RELATED"/>
    <property type="match status" value="1"/>
</dbReference>
<gene>
    <name evidence="8" type="ORF">PQR62_06685</name>
</gene>
<feature type="transmembrane region" description="Helical" evidence="6">
    <location>
        <begin position="13"/>
        <end position="33"/>
    </location>
</feature>
<comment type="caution">
    <text evidence="8">The sequence shown here is derived from an EMBL/GenBank/DDBJ whole genome shotgun (WGS) entry which is preliminary data.</text>
</comment>
<dbReference type="PROSITE" id="PS51257">
    <property type="entry name" value="PROKAR_LIPOPROTEIN"/>
    <property type="match status" value="1"/>
</dbReference>
<keyword evidence="9" id="KW-1185">Reference proteome</keyword>
<evidence type="ECO:0000256" key="6">
    <source>
        <dbReference type="SAM" id="Phobius"/>
    </source>
</evidence>
<keyword evidence="6" id="KW-0812">Transmembrane</keyword>
<dbReference type="InterPro" id="IPR051310">
    <property type="entry name" value="MCP_chemotaxis"/>
</dbReference>
<evidence type="ECO:0000259" key="7">
    <source>
        <dbReference type="PROSITE" id="PS50111"/>
    </source>
</evidence>
<dbReference type="InterPro" id="IPR004089">
    <property type="entry name" value="MCPsignal_dom"/>
</dbReference>
<protein>
    <submittedName>
        <fullName evidence="8">Methyl-accepting chemotaxis protein</fullName>
    </submittedName>
</protein>
<dbReference type="PANTHER" id="PTHR43531">
    <property type="entry name" value="PROTEIN ICFG"/>
    <property type="match status" value="1"/>
</dbReference>
<feature type="domain" description="Methyl-accepting transducer" evidence="7">
    <location>
        <begin position="270"/>
        <end position="499"/>
    </location>
</feature>
<keyword evidence="4" id="KW-0175">Coiled coil</keyword>
<dbReference type="Pfam" id="PF12729">
    <property type="entry name" value="4HB_MCP_1"/>
    <property type="match status" value="1"/>
</dbReference>
<proteinExistence type="inferred from homology"/>
<dbReference type="InterPro" id="IPR024478">
    <property type="entry name" value="HlyB_4HB_MCP"/>
</dbReference>
<evidence type="ECO:0000256" key="5">
    <source>
        <dbReference type="SAM" id="MobiDB-lite"/>
    </source>
</evidence>
<dbReference type="Proteomes" id="UP001629246">
    <property type="component" value="Unassembled WGS sequence"/>
</dbReference>
<sequence>MSSLKNLKIGTKLSLGFTTVIAFMLVLACFSLMRMNSISSAVRYQDKVRAEKLEPLYVTREALDQTGLAARNAYIFQDANAAKNELAILDEQKALYLSELKKLEAAFGNNAQFGKVKSGLLAMAEELNKPRKFRDADNMTDYGSFLVNECSPLRRQIVKDIDLLLKSVQAENQEASDRAEDLFTSSLFLIPALTALILLLCVAIALIITRGLLAQLGGDPRDAVSITERIAHGELSTAVHTRANDDSSLLYEIRLMRDKLAALVRQVRIGTHAIAGASAEIALGNRDLSERTEHQSETLEKTVAAMEQLTATVKQNADNAAQANQLAVSASGIAVKGGAVVGQVVETMGAIESSSRKIVDIISVIDGIAFQTNILALNAAVEAARAGEQGRGFAVVASEVRSLAQRSASAAKEIKGLIDQSVENVTTGSKLVQEAGSTMEEVVSSVRRVTDIVGEISSASQEQSAGLIDVNHSITKLDENTQQNAALVEEASAAAQSLNDQADRLTELVGTFKLSDAQMAGEVQQDKAPSSVIDITPQRGRLHGPQ</sequence>
<accession>A0ABW9A7J9</accession>
<dbReference type="PROSITE" id="PS50111">
    <property type="entry name" value="CHEMOTAXIS_TRANSDUC_2"/>
    <property type="match status" value="1"/>
</dbReference>
<keyword evidence="1" id="KW-0488">Methylation</keyword>